<dbReference type="STRING" id="1489064.WH96_08960"/>
<keyword evidence="2" id="KW-1133">Transmembrane helix</keyword>
<evidence type="ECO:0000256" key="2">
    <source>
        <dbReference type="SAM" id="Phobius"/>
    </source>
</evidence>
<evidence type="ECO:0008006" key="5">
    <source>
        <dbReference type="Google" id="ProtNLM"/>
    </source>
</evidence>
<organism evidence="3 4">
    <name type="scientific">Kiloniella spongiae</name>
    <dbReference type="NCBI Taxonomy" id="1489064"/>
    <lineage>
        <taxon>Bacteria</taxon>
        <taxon>Pseudomonadati</taxon>
        <taxon>Pseudomonadota</taxon>
        <taxon>Alphaproteobacteria</taxon>
        <taxon>Rhodospirillales</taxon>
        <taxon>Kiloniellaceae</taxon>
        <taxon>Kiloniella</taxon>
    </lineage>
</organism>
<feature type="region of interest" description="Disordered" evidence="1">
    <location>
        <begin position="1"/>
        <end position="25"/>
    </location>
</feature>
<dbReference type="OrthoDB" id="7364532at2"/>
<accession>A0A0H2MDL4</accession>
<proteinExistence type="predicted"/>
<evidence type="ECO:0000313" key="4">
    <source>
        <dbReference type="Proteomes" id="UP000035444"/>
    </source>
</evidence>
<keyword evidence="4" id="KW-1185">Reference proteome</keyword>
<reference evidence="3 4" key="1">
    <citation type="submission" date="2015-03" db="EMBL/GenBank/DDBJ databases">
        <title>Genome Sequence of Kiloniella spongiae MEBiC09566, isolated from a marine sponge.</title>
        <authorList>
            <person name="Shao Z."/>
            <person name="Wang L."/>
            <person name="Li X."/>
        </authorList>
    </citation>
    <scope>NUCLEOTIDE SEQUENCE [LARGE SCALE GENOMIC DNA]</scope>
    <source>
        <strain evidence="3 4">MEBiC09566</strain>
    </source>
</reference>
<gene>
    <name evidence="3" type="ORF">WH96_08960</name>
</gene>
<feature type="compositionally biased region" description="Polar residues" evidence="1">
    <location>
        <begin position="1"/>
        <end position="11"/>
    </location>
</feature>
<evidence type="ECO:0000313" key="3">
    <source>
        <dbReference type="EMBL" id="KLN60629.1"/>
    </source>
</evidence>
<keyword evidence="2" id="KW-0812">Transmembrane</keyword>
<evidence type="ECO:0000256" key="1">
    <source>
        <dbReference type="SAM" id="MobiDB-lite"/>
    </source>
</evidence>
<keyword evidence="2" id="KW-0472">Membrane</keyword>
<name>A0A0H2MDL4_9PROT</name>
<dbReference type="RefSeq" id="WP_047763845.1">
    <property type="nucleotide sequence ID" value="NZ_LAQL01000006.1"/>
</dbReference>
<sequence length="63" mass="6922">MVMNNSANKTLAVSPVKKQSETTTQPEAQSLQHRLIWFVGLWFGGVFSLGVVGYAIRAWLGLS</sequence>
<dbReference type="AlphaFoldDB" id="A0A0H2MDL4"/>
<comment type="caution">
    <text evidence="3">The sequence shown here is derived from an EMBL/GenBank/DDBJ whole genome shotgun (WGS) entry which is preliminary data.</text>
</comment>
<feature type="transmembrane region" description="Helical" evidence="2">
    <location>
        <begin position="35"/>
        <end position="56"/>
    </location>
</feature>
<dbReference type="Proteomes" id="UP000035444">
    <property type="component" value="Unassembled WGS sequence"/>
</dbReference>
<dbReference type="EMBL" id="LAQL01000006">
    <property type="protein sequence ID" value="KLN60629.1"/>
    <property type="molecule type" value="Genomic_DNA"/>
</dbReference>
<protein>
    <recommendedName>
        <fullName evidence="5">DUF2474 domain-containing protein</fullName>
    </recommendedName>
</protein>